<reference evidence="1 2" key="1">
    <citation type="journal article" date="2012" name="BMC Genomics">
        <title>Tools to kill: Genome of one of the most destructive plant pathogenic fungi Macrophomina phaseolina.</title>
        <authorList>
            <person name="Islam M.S."/>
            <person name="Haque M.S."/>
            <person name="Islam M.M."/>
            <person name="Emdad E.M."/>
            <person name="Halim A."/>
            <person name="Hossen Q.M.M."/>
            <person name="Hossain M.Z."/>
            <person name="Ahmed B."/>
            <person name="Rahim S."/>
            <person name="Rahman M.S."/>
            <person name="Alam M.M."/>
            <person name="Hou S."/>
            <person name="Wan X."/>
            <person name="Saito J.A."/>
            <person name="Alam M."/>
        </authorList>
    </citation>
    <scope>NUCLEOTIDE SEQUENCE [LARGE SCALE GENOMIC DNA]</scope>
    <source>
        <strain evidence="1 2">MS6</strain>
    </source>
</reference>
<protein>
    <submittedName>
        <fullName evidence="1">Uncharacterized protein</fullName>
    </submittedName>
</protein>
<accession>K2S419</accession>
<name>K2S419_MACPH</name>
<evidence type="ECO:0000313" key="1">
    <source>
        <dbReference type="EMBL" id="EKG17274.1"/>
    </source>
</evidence>
<dbReference type="Proteomes" id="UP000007129">
    <property type="component" value="Unassembled WGS sequence"/>
</dbReference>
<dbReference type="EMBL" id="AHHD01000250">
    <property type="protein sequence ID" value="EKG17274.1"/>
    <property type="molecule type" value="Genomic_DNA"/>
</dbReference>
<comment type="caution">
    <text evidence="1">The sequence shown here is derived from an EMBL/GenBank/DDBJ whole genome shotgun (WGS) entry which is preliminary data.</text>
</comment>
<organism evidence="1 2">
    <name type="scientific">Macrophomina phaseolina (strain MS6)</name>
    <name type="common">Charcoal rot fungus</name>
    <dbReference type="NCBI Taxonomy" id="1126212"/>
    <lineage>
        <taxon>Eukaryota</taxon>
        <taxon>Fungi</taxon>
        <taxon>Dikarya</taxon>
        <taxon>Ascomycota</taxon>
        <taxon>Pezizomycotina</taxon>
        <taxon>Dothideomycetes</taxon>
        <taxon>Dothideomycetes incertae sedis</taxon>
        <taxon>Botryosphaeriales</taxon>
        <taxon>Botryosphaeriaceae</taxon>
        <taxon>Macrophomina</taxon>
    </lineage>
</organism>
<dbReference type="VEuPathDB" id="FungiDB:MPH_05484"/>
<dbReference type="AlphaFoldDB" id="K2S419"/>
<dbReference type="HOGENOM" id="CLU_2121547_0_0_1"/>
<dbReference type="InParanoid" id="K2S419"/>
<evidence type="ECO:0000313" key="2">
    <source>
        <dbReference type="Proteomes" id="UP000007129"/>
    </source>
</evidence>
<gene>
    <name evidence="1" type="ORF">MPH_05484</name>
</gene>
<sequence>MCVELQGGVVATVRRIAKKWLDWANMSIWELPFSNVAFCIAACAGSTYCGTRDHACRDLLEGAELLAEFLTFETPEAPQHPQTKREEHQEDTIVSDDDVLLKFHKHPSSNWLRP</sequence>
<proteinExistence type="predicted"/>